<protein>
    <submittedName>
        <fullName evidence="1">Uncharacterized protein</fullName>
    </submittedName>
</protein>
<proteinExistence type="predicted"/>
<comment type="caution">
    <text evidence="1">The sequence shown here is derived from an EMBL/GenBank/DDBJ whole genome shotgun (WGS) entry which is preliminary data.</text>
</comment>
<keyword evidence="2" id="KW-1185">Reference proteome</keyword>
<dbReference type="Proteomes" id="UP000828048">
    <property type="component" value="Chromosome 10"/>
</dbReference>
<name>A0ACB7XEL2_9ERIC</name>
<accession>A0ACB7XEL2</accession>
<reference evidence="1 2" key="1">
    <citation type="journal article" date="2021" name="Hortic Res">
        <title>High-quality reference genome and annotation aids understanding of berry development for evergreen blueberry (Vaccinium darrowii).</title>
        <authorList>
            <person name="Yu J."/>
            <person name="Hulse-Kemp A.M."/>
            <person name="Babiker E."/>
            <person name="Staton M."/>
        </authorList>
    </citation>
    <scope>NUCLEOTIDE SEQUENCE [LARGE SCALE GENOMIC DNA]</scope>
    <source>
        <strain evidence="2">cv. NJ 8807/NJ 8810</strain>
        <tissue evidence="1">Young leaf</tissue>
    </source>
</reference>
<gene>
    <name evidence="1" type="ORF">Vadar_000524</name>
</gene>
<sequence length="129" mass="14138">MAVNSRRVVGFGKRFLNQIPTGTIADPSHSPPSLPLRRAVHVSVYDKNVDEQVRPTVVPDEVIEPQSDKYWAPHPQTGVFGPATGDNPAPGESSAVNDGEESVLEQKAFFRPLEDLEKPIEDLDKSPQP</sequence>
<dbReference type="EMBL" id="CM037160">
    <property type="protein sequence ID" value="KAH7839157.1"/>
    <property type="molecule type" value="Genomic_DNA"/>
</dbReference>
<evidence type="ECO:0000313" key="2">
    <source>
        <dbReference type="Proteomes" id="UP000828048"/>
    </source>
</evidence>
<evidence type="ECO:0000313" key="1">
    <source>
        <dbReference type="EMBL" id="KAH7839157.1"/>
    </source>
</evidence>
<organism evidence="1 2">
    <name type="scientific">Vaccinium darrowii</name>
    <dbReference type="NCBI Taxonomy" id="229202"/>
    <lineage>
        <taxon>Eukaryota</taxon>
        <taxon>Viridiplantae</taxon>
        <taxon>Streptophyta</taxon>
        <taxon>Embryophyta</taxon>
        <taxon>Tracheophyta</taxon>
        <taxon>Spermatophyta</taxon>
        <taxon>Magnoliopsida</taxon>
        <taxon>eudicotyledons</taxon>
        <taxon>Gunneridae</taxon>
        <taxon>Pentapetalae</taxon>
        <taxon>asterids</taxon>
        <taxon>Ericales</taxon>
        <taxon>Ericaceae</taxon>
        <taxon>Vaccinioideae</taxon>
        <taxon>Vaccinieae</taxon>
        <taxon>Vaccinium</taxon>
    </lineage>
</organism>